<organism evidence="2 3">
    <name type="scientific">Bacillus gaemokensis</name>
    <dbReference type="NCBI Taxonomy" id="574375"/>
    <lineage>
        <taxon>Bacteria</taxon>
        <taxon>Bacillati</taxon>
        <taxon>Bacillota</taxon>
        <taxon>Bacilli</taxon>
        <taxon>Bacillales</taxon>
        <taxon>Bacillaceae</taxon>
        <taxon>Bacillus</taxon>
        <taxon>Bacillus cereus group</taxon>
    </lineage>
</organism>
<name>A0A073KCB3_9BACI</name>
<reference evidence="2 3" key="1">
    <citation type="submission" date="2014-06" db="EMBL/GenBank/DDBJ databases">
        <title>Draft genome sequence of Bacillus gaemokensis JCM 15801 (MCCC 1A00707).</title>
        <authorList>
            <person name="Lai Q."/>
            <person name="Liu Y."/>
            <person name="Shao Z."/>
        </authorList>
    </citation>
    <scope>NUCLEOTIDE SEQUENCE [LARGE SCALE GENOMIC DNA]</scope>
    <source>
        <strain evidence="2 3">JCM 15801</strain>
    </source>
</reference>
<dbReference type="STRING" id="574375.AZF08_11765"/>
<dbReference type="SUPFAM" id="SSF53474">
    <property type="entry name" value="alpha/beta-Hydrolases"/>
    <property type="match status" value="1"/>
</dbReference>
<dbReference type="EMBL" id="JOTM01000009">
    <property type="protein sequence ID" value="KEK24097.1"/>
    <property type="molecule type" value="Genomic_DNA"/>
</dbReference>
<dbReference type="InterPro" id="IPR029058">
    <property type="entry name" value="AB_hydrolase_fold"/>
</dbReference>
<keyword evidence="3" id="KW-1185">Reference proteome</keyword>
<accession>A0A073KCB3</accession>
<dbReference type="GO" id="GO:0080032">
    <property type="term" value="F:methyl jasmonate esterase activity"/>
    <property type="evidence" value="ECO:0007669"/>
    <property type="project" value="TreeGrafter"/>
</dbReference>
<dbReference type="OrthoDB" id="9112061at2"/>
<protein>
    <submittedName>
        <fullName evidence="2">Alpha/beta hydrolase</fullName>
    </submittedName>
</protein>
<dbReference type="InterPro" id="IPR045889">
    <property type="entry name" value="MES/HNL"/>
</dbReference>
<dbReference type="RefSeq" id="WP_033674731.1">
    <property type="nucleotide sequence ID" value="NZ_JOTM01000009.1"/>
</dbReference>
<gene>
    <name evidence="2" type="ORF">BAGA_29025</name>
</gene>
<proteinExistence type="predicted"/>
<dbReference type="GO" id="GO:0080030">
    <property type="term" value="F:methyl indole-3-acetate esterase activity"/>
    <property type="evidence" value="ECO:0007669"/>
    <property type="project" value="TreeGrafter"/>
</dbReference>
<dbReference type="PANTHER" id="PTHR10992:SF1086">
    <property type="entry name" value="AB HYDROLASE-1 DOMAIN-CONTAINING PROTEIN"/>
    <property type="match status" value="1"/>
</dbReference>
<evidence type="ECO:0000259" key="1">
    <source>
        <dbReference type="Pfam" id="PF12697"/>
    </source>
</evidence>
<dbReference type="Proteomes" id="UP000027778">
    <property type="component" value="Unassembled WGS sequence"/>
</dbReference>
<dbReference type="PANTHER" id="PTHR10992">
    <property type="entry name" value="METHYLESTERASE FAMILY MEMBER"/>
    <property type="match status" value="1"/>
</dbReference>
<keyword evidence="2" id="KW-0378">Hydrolase</keyword>
<dbReference type="Gene3D" id="3.40.50.1820">
    <property type="entry name" value="alpha/beta hydrolase"/>
    <property type="match status" value="1"/>
</dbReference>
<dbReference type="InterPro" id="IPR000073">
    <property type="entry name" value="AB_hydrolase_1"/>
</dbReference>
<sequence length="237" mass="26615">MSTYVLVHGAWQGEWAWELVKPELESFGHKVVTLDLPGSGKDMTPPQDITLDLYVDKVVDVINQQNEKVILVGHSMGGIVITQTAEYVPDKIDKLVYLCAFLPQNGESLGGKSAGEKGPQFSLNENNMTAELVPELIEQTFLNATKDDAIKQIAFKRMRPQPLDPFQQELKISEAKFGSVNRIYIETTLDQAIPIDFQRKMNTETPCNKIITMEADHSPFFSKTPELVQHLNQLSLK</sequence>
<feature type="domain" description="AB hydrolase-1" evidence="1">
    <location>
        <begin position="5"/>
        <end position="223"/>
    </location>
</feature>
<evidence type="ECO:0000313" key="2">
    <source>
        <dbReference type="EMBL" id="KEK24097.1"/>
    </source>
</evidence>
<dbReference type="Pfam" id="PF12697">
    <property type="entry name" value="Abhydrolase_6"/>
    <property type="match status" value="1"/>
</dbReference>
<evidence type="ECO:0000313" key="3">
    <source>
        <dbReference type="Proteomes" id="UP000027778"/>
    </source>
</evidence>
<dbReference type="PRINTS" id="PR00111">
    <property type="entry name" value="ABHYDROLASE"/>
</dbReference>
<dbReference type="eggNOG" id="COG0596">
    <property type="taxonomic scope" value="Bacteria"/>
</dbReference>
<comment type="caution">
    <text evidence="2">The sequence shown here is derived from an EMBL/GenBank/DDBJ whole genome shotgun (WGS) entry which is preliminary data.</text>
</comment>
<dbReference type="AlphaFoldDB" id="A0A073KCB3"/>